<dbReference type="PANTHER" id="PTHR21021:SF16">
    <property type="entry name" value="TIP41-LIKE PROTEIN"/>
    <property type="match status" value="1"/>
</dbReference>
<proteinExistence type="inferred from homology"/>
<dbReference type="GO" id="GO:0031929">
    <property type="term" value="P:TOR signaling"/>
    <property type="evidence" value="ECO:0007669"/>
    <property type="project" value="TreeGrafter"/>
</dbReference>
<gene>
    <name evidence="3" type="ORF">KIN20_010280</name>
</gene>
<sequence>MLKESGAQLDGLYYLADSSEHLQTFEKLLALFAEDGYHLETVLSYPAQAHEWLHRRWLGKKQDKATRARQLVRLTGHLHQRVVEQFAVVQIEPTHKTIDLERLERQEPIGLYVQITLYEDELADHGSAQMSVKLRAMPDFFFLSMRFYLRIHRMIVRWVGKCEVKKQKSRRTIETAESVYRTNPAYSDFNHEMKQTLDATLTQISSRRCATKHIDPVESYPTITFKPIFWKFPHVRTNTTPVSSEPKKYVIRTRLQVPQNLLRKKSDQSRSEAIRNKPSEVLPLAKQCGILSSRLSENLKRGGPTSVQSVAKTEGNLHYTRGCWFDRASTVYQAHRLLSSQTPTVQC</sequence>
<dbReference type="PANTHER" id="PTHR21021">
    <property type="entry name" value="GAF/PUTATIVE CYTOSKELETAL PROTEIN"/>
    <property type="match status" value="1"/>
</dbReference>
<dbReference type="EMBL" id="JAHQIW010001782">
    <property type="protein sequence ID" value="KAJ1353618.1"/>
    <property type="molecule type" value="Genomic_DNA"/>
</dbReference>
<reference evidence="3" key="1">
    <citation type="submission" date="2021-06" db="EMBL/GenBank/DDBJ databases">
        <title>Parelaphostrongylus tenuis whole genome reference sequence.</title>
        <authorList>
            <person name="Garwood T.J."/>
            <person name="Larsen P.A."/>
            <person name="Fountain-Jones N.M."/>
            <person name="Garbe J.R."/>
            <person name="Macchietto M.G."/>
            <person name="Kania S.A."/>
            <person name="Gerhold R.W."/>
            <person name="Richards J.E."/>
            <person name="Wolf T.M."/>
        </authorList>
    </citation>
    <scope>NUCLEOTIDE SEQUENCE</scope>
    <source>
        <strain evidence="3">MNPRO001-30</strain>
        <tissue evidence="3">Meninges</tissue>
    </source>
</reference>
<evidence type="ECO:0000313" key="4">
    <source>
        <dbReference type="Proteomes" id="UP001196413"/>
    </source>
</evidence>
<dbReference type="AlphaFoldDB" id="A0AAD5MB64"/>
<organism evidence="3 4">
    <name type="scientific">Parelaphostrongylus tenuis</name>
    <name type="common">Meningeal worm</name>
    <dbReference type="NCBI Taxonomy" id="148309"/>
    <lineage>
        <taxon>Eukaryota</taxon>
        <taxon>Metazoa</taxon>
        <taxon>Ecdysozoa</taxon>
        <taxon>Nematoda</taxon>
        <taxon>Chromadorea</taxon>
        <taxon>Rhabditida</taxon>
        <taxon>Rhabditina</taxon>
        <taxon>Rhabditomorpha</taxon>
        <taxon>Strongyloidea</taxon>
        <taxon>Metastrongylidae</taxon>
        <taxon>Parelaphostrongylus</taxon>
    </lineage>
</organism>
<accession>A0AAD5MB64</accession>
<comment type="similarity">
    <text evidence="1">Belongs to the TIP41 family.</text>
</comment>
<protein>
    <recommendedName>
        <fullName evidence="2">TIP41-like protein</fullName>
    </recommendedName>
</protein>
<dbReference type="Pfam" id="PF04176">
    <property type="entry name" value="TIP41"/>
    <property type="match status" value="1"/>
</dbReference>
<evidence type="ECO:0000256" key="2">
    <source>
        <dbReference type="ARBA" id="ARBA00018951"/>
    </source>
</evidence>
<dbReference type="InterPro" id="IPR051330">
    <property type="entry name" value="Phosphatase_reg/MetRdx"/>
</dbReference>
<comment type="caution">
    <text evidence="3">The sequence shown here is derived from an EMBL/GenBank/DDBJ whole genome shotgun (WGS) entry which is preliminary data.</text>
</comment>
<dbReference type="GO" id="GO:0005829">
    <property type="term" value="C:cytosol"/>
    <property type="evidence" value="ECO:0007669"/>
    <property type="project" value="TreeGrafter"/>
</dbReference>
<dbReference type="Proteomes" id="UP001196413">
    <property type="component" value="Unassembled WGS sequence"/>
</dbReference>
<name>A0AAD5MB64_PARTN</name>
<keyword evidence="4" id="KW-1185">Reference proteome</keyword>
<evidence type="ECO:0000313" key="3">
    <source>
        <dbReference type="EMBL" id="KAJ1353618.1"/>
    </source>
</evidence>
<dbReference type="InterPro" id="IPR007303">
    <property type="entry name" value="TIP41-like"/>
</dbReference>
<evidence type="ECO:0000256" key="1">
    <source>
        <dbReference type="ARBA" id="ARBA00006658"/>
    </source>
</evidence>